<dbReference type="SUPFAM" id="SSF56024">
    <property type="entry name" value="Phospholipase D/nuclease"/>
    <property type="match status" value="2"/>
</dbReference>
<dbReference type="Proteomes" id="UP000824366">
    <property type="component" value="Chromosome"/>
</dbReference>
<dbReference type="EMBL" id="AP024238">
    <property type="protein sequence ID" value="BCO27031.1"/>
    <property type="molecule type" value="Genomic_DNA"/>
</dbReference>
<dbReference type="Pfam" id="PF13091">
    <property type="entry name" value="PLDc_2"/>
    <property type="match status" value="2"/>
</dbReference>
<feature type="domain" description="PLD phosphodiesterase" evidence="1">
    <location>
        <begin position="281"/>
        <end position="308"/>
    </location>
</feature>
<evidence type="ECO:0000259" key="1">
    <source>
        <dbReference type="PROSITE" id="PS50035"/>
    </source>
</evidence>
<evidence type="ECO:0000313" key="3">
    <source>
        <dbReference type="Proteomes" id="UP000824366"/>
    </source>
</evidence>
<feature type="domain" description="PLD phosphodiesterase" evidence="1">
    <location>
        <begin position="85"/>
        <end position="112"/>
    </location>
</feature>
<reference evidence="2 3" key="1">
    <citation type="journal article" date="2021" name="Microbiol. Spectr.">
        <title>A Single Bacterium Capable of Oxidation and Reduction of Iron at Circumneutral pH.</title>
        <authorList>
            <person name="Kato S."/>
            <person name="Ohkuma M."/>
        </authorList>
    </citation>
    <scope>NUCLEOTIDE SEQUENCE [LARGE SCALE GENOMIC DNA]</scope>
    <source>
        <strain evidence="2 3">MIZ03</strain>
    </source>
</reference>
<protein>
    <submittedName>
        <fullName evidence="2">Cardiolipin synthase B</fullName>
    </submittedName>
</protein>
<proteinExistence type="predicted"/>
<dbReference type="CDD" id="cd09110">
    <property type="entry name" value="PLDc_CLS_1"/>
    <property type="match status" value="1"/>
</dbReference>
<sequence length="377" mass="42607">MVQAMDAGLHEIRLETYILDVHGGAEQVMQALERAALRGVSVALVVDGVGTPALPAPWPQRLTAAGVQWRVFAPLGRLGLLLPSRWRRLHRKLCVVDGEIAFCGGINVLDDWFDPNHGALQAPRFDFAVRVTGPLVQEVHAVMSQFWWRIQAAQRAKQVDWKGAWQALQQAVQDKRHVGITPTAANGALAELVLRDNLRYRTRIERAYRQALGDARYDIVLANAYFLPGRKIRKSLIHAAQRGVRVRLLLQGRYEYFMQFHAAHALYAPLLAAGIEIYEYTPSFLHAKVAVVDGRWATVGSSNMDPLSLLLAREANVVVQNELFAQDLQRCLEQAIRVDAQRVDPLRYTQRSLRLKVFDAMAYLLMRVMLFLNGKRY</sequence>
<dbReference type="PANTHER" id="PTHR21248">
    <property type="entry name" value="CARDIOLIPIN SYNTHASE"/>
    <property type="match status" value="1"/>
</dbReference>
<dbReference type="NCBIfam" id="NF008427">
    <property type="entry name" value="PRK11263.1"/>
    <property type="match status" value="1"/>
</dbReference>
<keyword evidence="3" id="KW-1185">Reference proteome</keyword>
<accession>A0ABM7MLG3</accession>
<dbReference type="SMART" id="SM00155">
    <property type="entry name" value="PLDc"/>
    <property type="match status" value="2"/>
</dbReference>
<evidence type="ECO:0000313" key="2">
    <source>
        <dbReference type="EMBL" id="BCO27031.1"/>
    </source>
</evidence>
<name>A0ABM7MLG3_9BURK</name>
<dbReference type="Gene3D" id="3.30.870.10">
    <property type="entry name" value="Endonuclease Chain A"/>
    <property type="match status" value="2"/>
</dbReference>
<dbReference type="InterPro" id="IPR025202">
    <property type="entry name" value="PLD-like_dom"/>
</dbReference>
<gene>
    <name evidence="2" type="ORF">MIZ03_1918</name>
</gene>
<organism evidence="2 3">
    <name type="scientific">Rhodoferax lithotrophicus</name>
    <dbReference type="NCBI Taxonomy" id="2798804"/>
    <lineage>
        <taxon>Bacteria</taxon>
        <taxon>Pseudomonadati</taxon>
        <taxon>Pseudomonadota</taxon>
        <taxon>Betaproteobacteria</taxon>
        <taxon>Burkholderiales</taxon>
        <taxon>Comamonadaceae</taxon>
        <taxon>Rhodoferax</taxon>
    </lineage>
</organism>
<dbReference type="InterPro" id="IPR001736">
    <property type="entry name" value="PLipase_D/transphosphatidylase"/>
</dbReference>
<dbReference type="PANTHER" id="PTHR21248:SF22">
    <property type="entry name" value="PHOSPHOLIPASE D"/>
    <property type="match status" value="1"/>
</dbReference>
<dbReference type="CDD" id="cd09159">
    <property type="entry name" value="PLDc_ybhO_like_2"/>
    <property type="match status" value="1"/>
</dbReference>
<dbReference type="PROSITE" id="PS50035">
    <property type="entry name" value="PLD"/>
    <property type="match status" value="2"/>
</dbReference>